<keyword evidence="3" id="KW-1003">Cell membrane</keyword>
<evidence type="ECO:0000256" key="1">
    <source>
        <dbReference type="ARBA" id="ARBA00004651"/>
    </source>
</evidence>
<proteinExistence type="inferred from homology"/>
<comment type="caution">
    <text evidence="9">The sequence shown here is derived from an EMBL/GenBank/DDBJ whole genome shotgun (WGS) entry which is preliminary data.</text>
</comment>
<comment type="subcellular location">
    <subcellularLocation>
        <location evidence="1 7">Cell membrane</location>
        <topology evidence="1 7">Multi-pass membrane protein</topology>
    </subcellularLocation>
</comment>
<keyword evidence="4 7" id="KW-0812">Transmembrane</keyword>
<evidence type="ECO:0000256" key="4">
    <source>
        <dbReference type="ARBA" id="ARBA00022692"/>
    </source>
</evidence>
<dbReference type="GO" id="GO:0005886">
    <property type="term" value="C:plasma membrane"/>
    <property type="evidence" value="ECO:0007669"/>
    <property type="project" value="UniProtKB-SubCell"/>
</dbReference>
<sequence length="307" mass="34198">MAKFIFKRLLQSIIVLIGASAIAFILLRIIPGDPVMLMLSENATDEEINQMREQMGLNLPIWQQYIDYVKQMIVFDFGHSISRGLPSMQLILNHLPATLLLVFWAMVMAIVIAIPLGMFAAVKKNSFSDYIVSILALLGQSVPSYWLGMMLILLLAVHFGILPTSGYGHWSHIILPAFTLAIYQLALIARLMRSSTLDVLNLDYVRTARAKGLPEIVVIFKHVFKNALIPTITMIGLQTGQLLGGAIITEFIFSWPGLGFLTVQSIQAQDYPMIQSLVIVSAIVFIVINLLVDIIYAVVDRRIIVDS</sequence>
<dbReference type="PROSITE" id="PS50928">
    <property type="entry name" value="ABC_TM1"/>
    <property type="match status" value="1"/>
</dbReference>
<dbReference type="InterPro" id="IPR045621">
    <property type="entry name" value="BPD_transp_1_N"/>
</dbReference>
<evidence type="ECO:0000256" key="3">
    <source>
        <dbReference type="ARBA" id="ARBA00022475"/>
    </source>
</evidence>
<accession>A0A2V3VVH1</accession>
<dbReference type="CDD" id="cd06261">
    <property type="entry name" value="TM_PBP2"/>
    <property type="match status" value="1"/>
</dbReference>
<keyword evidence="5 7" id="KW-1133">Transmembrane helix</keyword>
<feature type="transmembrane region" description="Helical" evidence="7">
    <location>
        <begin position="273"/>
        <end position="299"/>
    </location>
</feature>
<feature type="transmembrane region" description="Helical" evidence="7">
    <location>
        <begin position="12"/>
        <end position="30"/>
    </location>
</feature>
<dbReference type="EMBL" id="QJJQ01000009">
    <property type="protein sequence ID" value="PXW85973.1"/>
    <property type="molecule type" value="Genomic_DNA"/>
</dbReference>
<dbReference type="Gene3D" id="1.10.3720.10">
    <property type="entry name" value="MetI-like"/>
    <property type="match status" value="1"/>
</dbReference>
<dbReference type="RefSeq" id="WP_110395925.1">
    <property type="nucleotide sequence ID" value="NZ_JBHUHB010000001.1"/>
</dbReference>
<keyword evidence="6 7" id="KW-0472">Membrane</keyword>
<dbReference type="PANTHER" id="PTHR43163:SF6">
    <property type="entry name" value="DIPEPTIDE TRANSPORT SYSTEM PERMEASE PROTEIN DPPB-RELATED"/>
    <property type="match status" value="1"/>
</dbReference>
<feature type="transmembrane region" description="Helical" evidence="7">
    <location>
        <begin position="242"/>
        <end position="261"/>
    </location>
</feature>
<evidence type="ECO:0000256" key="5">
    <source>
        <dbReference type="ARBA" id="ARBA00022989"/>
    </source>
</evidence>
<feature type="transmembrane region" description="Helical" evidence="7">
    <location>
        <begin position="97"/>
        <end position="122"/>
    </location>
</feature>
<keyword evidence="10" id="KW-1185">Reference proteome</keyword>
<dbReference type="InterPro" id="IPR000515">
    <property type="entry name" value="MetI-like"/>
</dbReference>
<evidence type="ECO:0000259" key="8">
    <source>
        <dbReference type="PROSITE" id="PS50928"/>
    </source>
</evidence>
<feature type="transmembrane region" description="Helical" evidence="7">
    <location>
        <begin position="134"/>
        <end position="161"/>
    </location>
</feature>
<gene>
    <name evidence="9" type="ORF">DFR56_109136</name>
</gene>
<keyword evidence="2 7" id="KW-0813">Transport</keyword>
<dbReference type="Pfam" id="PF00528">
    <property type="entry name" value="BPD_transp_1"/>
    <property type="match status" value="1"/>
</dbReference>
<organism evidence="9 10">
    <name type="scientific">Pseudogracilibacillus auburnensis</name>
    <dbReference type="NCBI Taxonomy" id="1494959"/>
    <lineage>
        <taxon>Bacteria</taxon>
        <taxon>Bacillati</taxon>
        <taxon>Bacillota</taxon>
        <taxon>Bacilli</taxon>
        <taxon>Bacillales</taxon>
        <taxon>Bacillaceae</taxon>
        <taxon>Pseudogracilibacillus</taxon>
    </lineage>
</organism>
<comment type="similarity">
    <text evidence="7">Belongs to the binding-protein-dependent transport system permease family.</text>
</comment>
<evidence type="ECO:0000256" key="7">
    <source>
        <dbReference type="RuleBase" id="RU363032"/>
    </source>
</evidence>
<dbReference type="PANTHER" id="PTHR43163">
    <property type="entry name" value="DIPEPTIDE TRANSPORT SYSTEM PERMEASE PROTEIN DPPB-RELATED"/>
    <property type="match status" value="1"/>
</dbReference>
<protein>
    <submittedName>
        <fullName evidence="9">Peptide/nickel transport system permease protein</fullName>
    </submittedName>
</protein>
<reference evidence="9 10" key="1">
    <citation type="submission" date="2018-05" db="EMBL/GenBank/DDBJ databases">
        <title>Genomic Encyclopedia of Type Strains, Phase IV (KMG-IV): sequencing the most valuable type-strain genomes for metagenomic binning, comparative biology and taxonomic classification.</title>
        <authorList>
            <person name="Goeker M."/>
        </authorList>
    </citation>
    <scope>NUCLEOTIDE SEQUENCE [LARGE SCALE GENOMIC DNA]</scope>
    <source>
        <strain evidence="9 10">DSM 28556</strain>
    </source>
</reference>
<dbReference type="GO" id="GO:0055085">
    <property type="term" value="P:transmembrane transport"/>
    <property type="evidence" value="ECO:0007669"/>
    <property type="project" value="InterPro"/>
</dbReference>
<feature type="transmembrane region" description="Helical" evidence="7">
    <location>
        <begin position="173"/>
        <end position="192"/>
    </location>
</feature>
<evidence type="ECO:0000256" key="2">
    <source>
        <dbReference type="ARBA" id="ARBA00022448"/>
    </source>
</evidence>
<name>A0A2V3VVH1_9BACI</name>
<dbReference type="AlphaFoldDB" id="A0A2V3VVH1"/>
<dbReference type="OrthoDB" id="9773683at2"/>
<evidence type="ECO:0000313" key="9">
    <source>
        <dbReference type="EMBL" id="PXW85973.1"/>
    </source>
</evidence>
<evidence type="ECO:0000256" key="6">
    <source>
        <dbReference type="ARBA" id="ARBA00023136"/>
    </source>
</evidence>
<dbReference type="Proteomes" id="UP000247978">
    <property type="component" value="Unassembled WGS sequence"/>
</dbReference>
<dbReference type="SUPFAM" id="SSF161098">
    <property type="entry name" value="MetI-like"/>
    <property type="match status" value="1"/>
</dbReference>
<dbReference type="InterPro" id="IPR035906">
    <property type="entry name" value="MetI-like_sf"/>
</dbReference>
<evidence type="ECO:0000313" key="10">
    <source>
        <dbReference type="Proteomes" id="UP000247978"/>
    </source>
</evidence>
<dbReference type="Pfam" id="PF19300">
    <property type="entry name" value="BPD_transp_1_N"/>
    <property type="match status" value="1"/>
</dbReference>
<feature type="domain" description="ABC transmembrane type-1" evidence="8">
    <location>
        <begin position="95"/>
        <end position="296"/>
    </location>
</feature>